<dbReference type="GO" id="GO:0005634">
    <property type="term" value="C:nucleus"/>
    <property type="evidence" value="ECO:0007669"/>
    <property type="project" value="UniProtKB-SubCell"/>
</dbReference>
<comment type="similarity">
    <text evidence="2">Belongs to the DNA repair metallo-beta-lactamase (DRMBL) family.</text>
</comment>
<dbReference type="FunFam" id="3.60.15.10:FF:000039">
    <property type="entry name" value="DNA repair metallo-beta-lactamase family protein"/>
    <property type="match status" value="1"/>
</dbReference>
<evidence type="ECO:0000256" key="3">
    <source>
        <dbReference type="ARBA" id="ARBA00022763"/>
    </source>
</evidence>
<name>A0A444X5K6_ARAHY</name>
<dbReference type="PANTHER" id="PTHR23240">
    <property type="entry name" value="DNA CROSS-LINK REPAIR PROTEIN PSO2/SNM1-RELATED"/>
    <property type="match status" value="1"/>
</dbReference>
<protein>
    <recommendedName>
        <fullName evidence="7">DNA repair metallo-beta-lactamase domain-containing protein</fullName>
    </recommendedName>
</protein>
<evidence type="ECO:0000256" key="5">
    <source>
        <dbReference type="ARBA" id="ARBA00023242"/>
    </source>
</evidence>
<evidence type="ECO:0000313" key="9">
    <source>
        <dbReference type="Proteomes" id="UP000289738"/>
    </source>
</evidence>
<evidence type="ECO:0000256" key="4">
    <source>
        <dbReference type="ARBA" id="ARBA00023204"/>
    </source>
</evidence>
<dbReference type="GO" id="GO:0003684">
    <property type="term" value="F:damaged DNA binding"/>
    <property type="evidence" value="ECO:0007669"/>
    <property type="project" value="TreeGrafter"/>
</dbReference>
<dbReference type="Proteomes" id="UP000289738">
    <property type="component" value="Chromosome B10"/>
</dbReference>
<dbReference type="OrthoDB" id="262529at2759"/>
<dbReference type="PANTHER" id="PTHR23240:SF31">
    <property type="entry name" value="DNA REPAIR METALLO-BETA-LACTAMASE FAMILY PROTEIN"/>
    <property type="match status" value="1"/>
</dbReference>
<dbReference type="GO" id="GO:0006303">
    <property type="term" value="P:double-strand break repair via nonhomologous end joining"/>
    <property type="evidence" value="ECO:0007669"/>
    <property type="project" value="TreeGrafter"/>
</dbReference>
<dbReference type="GO" id="GO:0036297">
    <property type="term" value="P:interstrand cross-link repair"/>
    <property type="evidence" value="ECO:0007669"/>
    <property type="project" value="TreeGrafter"/>
</dbReference>
<accession>A0A444X5K6</accession>
<organism evidence="8 9">
    <name type="scientific">Arachis hypogaea</name>
    <name type="common">Peanut</name>
    <dbReference type="NCBI Taxonomy" id="3818"/>
    <lineage>
        <taxon>Eukaryota</taxon>
        <taxon>Viridiplantae</taxon>
        <taxon>Streptophyta</taxon>
        <taxon>Embryophyta</taxon>
        <taxon>Tracheophyta</taxon>
        <taxon>Spermatophyta</taxon>
        <taxon>Magnoliopsida</taxon>
        <taxon>eudicotyledons</taxon>
        <taxon>Gunneridae</taxon>
        <taxon>Pentapetalae</taxon>
        <taxon>rosids</taxon>
        <taxon>fabids</taxon>
        <taxon>Fabales</taxon>
        <taxon>Fabaceae</taxon>
        <taxon>Papilionoideae</taxon>
        <taxon>50 kb inversion clade</taxon>
        <taxon>dalbergioids sensu lato</taxon>
        <taxon>Dalbergieae</taxon>
        <taxon>Pterocarpus clade</taxon>
        <taxon>Arachis</taxon>
    </lineage>
</organism>
<keyword evidence="4" id="KW-0234">DNA repair</keyword>
<dbReference type="GO" id="GO:0035312">
    <property type="term" value="F:5'-3' DNA exonuclease activity"/>
    <property type="evidence" value="ECO:0007669"/>
    <property type="project" value="TreeGrafter"/>
</dbReference>
<evidence type="ECO:0000256" key="2">
    <source>
        <dbReference type="ARBA" id="ARBA00010304"/>
    </source>
</evidence>
<proteinExistence type="inferred from homology"/>
<keyword evidence="5" id="KW-0539">Nucleus</keyword>
<dbReference type="Gene3D" id="3.60.15.10">
    <property type="entry name" value="Ribonuclease Z/Hydroxyacylglutathione hydrolase-like"/>
    <property type="match status" value="1"/>
</dbReference>
<dbReference type="STRING" id="3818.A0A444X5K6"/>
<dbReference type="InterPro" id="IPR036866">
    <property type="entry name" value="RibonucZ/Hydroxyglut_hydro"/>
</dbReference>
<feature type="compositionally biased region" description="Basic and acidic residues" evidence="6">
    <location>
        <begin position="460"/>
        <end position="482"/>
    </location>
</feature>
<feature type="domain" description="DNA repair metallo-beta-lactamase" evidence="7">
    <location>
        <begin position="230"/>
        <end position="338"/>
    </location>
</feature>
<comment type="subcellular location">
    <subcellularLocation>
        <location evidence="1">Nucleus</location>
    </subcellularLocation>
</comment>
<dbReference type="Gene3D" id="3.40.50.12650">
    <property type="match status" value="1"/>
</dbReference>
<keyword evidence="9" id="KW-1185">Reference proteome</keyword>
<evidence type="ECO:0000256" key="1">
    <source>
        <dbReference type="ARBA" id="ARBA00004123"/>
    </source>
</evidence>
<keyword evidence="3" id="KW-0227">DNA damage</keyword>
<comment type="caution">
    <text evidence="8">The sequence shown here is derived from an EMBL/GenBank/DDBJ whole genome shotgun (WGS) entry which is preliminary data.</text>
</comment>
<evidence type="ECO:0000256" key="6">
    <source>
        <dbReference type="SAM" id="MobiDB-lite"/>
    </source>
</evidence>
<dbReference type="Pfam" id="PF07522">
    <property type="entry name" value="DRMBL"/>
    <property type="match status" value="1"/>
</dbReference>
<dbReference type="FunFam" id="3.40.50.12650:FF:000005">
    <property type="entry name" value="DNA repair metallo-beta-lactamase family protein"/>
    <property type="match status" value="1"/>
</dbReference>
<dbReference type="AlphaFoldDB" id="A0A444X5K6"/>
<dbReference type="SUPFAM" id="SSF56281">
    <property type="entry name" value="Metallo-hydrolase/oxidoreductase"/>
    <property type="match status" value="1"/>
</dbReference>
<reference evidence="8 9" key="1">
    <citation type="submission" date="2019-01" db="EMBL/GenBank/DDBJ databases">
        <title>Sequencing of cultivated peanut Arachis hypogaea provides insights into genome evolution and oil improvement.</title>
        <authorList>
            <person name="Chen X."/>
        </authorList>
    </citation>
    <scope>NUCLEOTIDE SEQUENCE [LARGE SCALE GENOMIC DNA]</scope>
    <source>
        <strain evidence="9">cv. Fuhuasheng</strain>
        <tissue evidence="8">Leaves</tissue>
    </source>
</reference>
<gene>
    <name evidence="8" type="ORF">Ahy_B10g104460</name>
</gene>
<evidence type="ECO:0000313" key="8">
    <source>
        <dbReference type="EMBL" id="RYQ84951.1"/>
    </source>
</evidence>
<dbReference type="EMBL" id="SDMP01000020">
    <property type="protein sequence ID" value="RYQ84951.1"/>
    <property type="molecule type" value="Genomic_DNA"/>
</dbReference>
<sequence>MPIEMPRGLPFSVDTWSSSSMASKRHHFLSHAHRDHSSGISSYFSFPIYSTLLTKNLLLRHFPHLQPHAASFFTIEVGQSLTLDDPSGPFTVTAFDANHCPGAVMLLFEGKFGNILHTGDCRLTPECVRNLPAKYVGKKGKPPPCALDCVFLDCTFGSFSQAMPSKNSAVQQVVNCIWKHPDALTVYLICDMLGQEEILLSVSKTFGSKIYVDRAENPDCFKNLELTAPEILCEDRLCRFHLFDGSPGLYERAKAKLLEAKAAPQPEPLFVRPSSQWYAIEEGFSDIENARKRRISEAVVDQFGVWHVCYSMHSSKEELEWALQLLAPKWVVSTTPTCRAMELDYVKKHCFKSKAALSSSIWKLLDINVEASDDADAFMKSVSCSPVVEETPQPFARIESPVKQRTDTIKLVSLPAQKLPVTLFGRARLSLQDSSFSRVGCNSLPTNVPTQAISSNAGKEVLDGGKDAEAKLERSPERKDLRQVKYKPSEDQEIRDLHQVKYQQSDDQESEVQEIIDLHQVKYQQSGDQESEVQEIIDLHQVKYQQSDDQESEVQEIIDLHQVKYQQSEDQQSEVQEIRVNNSRSYLNIRPSGMSDSVRKLYRRMNVPVPEPLPSLVKLMNSNKRAKRGIF</sequence>
<evidence type="ECO:0000259" key="7">
    <source>
        <dbReference type="Pfam" id="PF07522"/>
    </source>
</evidence>
<feature type="region of interest" description="Disordered" evidence="6">
    <location>
        <begin position="450"/>
        <end position="482"/>
    </location>
</feature>
<dbReference type="InterPro" id="IPR011084">
    <property type="entry name" value="DRMBL"/>
</dbReference>